<sequence length="100" mass="11162">MSPGIEIIVEHSGSLRMIYDERLDLGRFGRVSIQRGSHVEPTTDGRWTADLHPVGGPVLGPFSLRSEALNAEVAWLRRHWLASTEFKSTNNNGDHDDHTS</sequence>
<keyword evidence="2" id="KW-1185">Reference proteome</keyword>
<name>A0A5C5X0Z6_9BACT</name>
<reference evidence="1 2" key="1">
    <citation type="submission" date="2019-02" db="EMBL/GenBank/DDBJ databases">
        <title>Deep-cultivation of Planctomycetes and their phenomic and genomic characterization uncovers novel biology.</title>
        <authorList>
            <person name="Wiegand S."/>
            <person name="Jogler M."/>
            <person name="Boedeker C."/>
            <person name="Pinto D."/>
            <person name="Vollmers J."/>
            <person name="Rivas-Marin E."/>
            <person name="Kohn T."/>
            <person name="Peeters S.H."/>
            <person name="Heuer A."/>
            <person name="Rast P."/>
            <person name="Oberbeckmann S."/>
            <person name="Bunk B."/>
            <person name="Jeske O."/>
            <person name="Meyerdierks A."/>
            <person name="Storesund J.E."/>
            <person name="Kallscheuer N."/>
            <person name="Luecker S."/>
            <person name="Lage O.M."/>
            <person name="Pohl T."/>
            <person name="Merkel B.J."/>
            <person name="Hornburger P."/>
            <person name="Mueller R.-W."/>
            <person name="Bruemmer F."/>
            <person name="Labrenz M."/>
            <person name="Spormann A.M."/>
            <person name="Op Den Camp H."/>
            <person name="Overmann J."/>
            <person name="Amann R."/>
            <person name="Jetten M.S.M."/>
            <person name="Mascher T."/>
            <person name="Medema M.H."/>
            <person name="Devos D.P."/>
            <person name="Kaster A.-K."/>
            <person name="Ovreas L."/>
            <person name="Rohde M."/>
            <person name="Galperin M.Y."/>
            <person name="Jogler C."/>
        </authorList>
    </citation>
    <scope>NUCLEOTIDE SEQUENCE [LARGE SCALE GENOMIC DNA]</scope>
    <source>
        <strain evidence="1 2">CA85</strain>
    </source>
</reference>
<dbReference type="EMBL" id="SJPK01000012">
    <property type="protein sequence ID" value="TWT56538.1"/>
    <property type="molecule type" value="Genomic_DNA"/>
</dbReference>
<evidence type="ECO:0000313" key="2">
    <source>
        <dbReference type="Proteomes" id="UP000318053"/>
    </source>
</evidence>
<gene>
    <name evidence="1" type="ORF">CA85_40710</name>
</gene>
<dbReference type="RefSeq" id="WP_146392947.1">
    <property type="nucleotide sequence ID" value="NZ_SJPK01000012.1"/>
</dbReference>
<dbReference type="OrthoDB" id="280020at2"/>
<organism evidence="1 2">
    <name type="scientific">Allorhodopirellula solitaria</name>
    <dbReference type="NCBI Taxonomy" id="2527987"/>
    <lineage>
        <taxon>Bacteria</taxon>
        <taxon>Pseudomonadati</taxon>
        <taxon>Planctomycetota</taxon>
        <taxon>Planctomycetia</taxon>
        <taxon>Pirellulales</taxon>
        <taxon>Pirellulaceae</taxon>
        <taxon>Allorhodopirellula</taxon>
    </lineage>
</organism>
<comment type="caution">
    <text evidence="1">The sequence shown here is derived from an EMBL/GenBank/DDBJ whole genome shotgun (WGS) entry which is preliminary data.</text>
</comment>
<proteinExistence type="predicted"/>
<protein>
    <submittedName>
        <fullName evidence="1">Uncharacterized protein</fullName>
    </submittedName>
</protein>
<accession>A0A5C5X0Z6</accession>
<evidence type="ECO:0000313" key="1">
    <source>
        <dbReference type="EMBL" id="TWT56538.1"/>
    </source>
</evidence>
<dbReference type="AlphaFoldDB" id="A0A5C5X0Z6"/>
<dbReference type="Proteomes" id="UP000318053">
    <property type="component" value="Unassembled WGS sequence"/>
</dbReference>